<name>K0STG6_THAOC</name>
<dbReference type="OrthoDB" id="51352at2759"/>
<dbReference type="AlphaFoldDB" id="K0STG6"/>
<gene>
    <name evidence="1" type="ORF">THAOC_14979</name>
</gene>
<sequence length="373" mass="43302">MGIMKGDAARARREGWCLPLSNAHRKEAAVPSSRNWNRKSRKAKPLFPSTNKVLGNITNNVWKRATKLPAISLPPSRCRPKSDVTSYGQKFIPYQPATGKGRHKRGQTFTLTLLSGLTSLQAHCLHNACSVATSVFGSCLVKITGIRRIIYQLKVEAKLKSDLVLELEGETMSGAQQEKLWRIFDKFRVEGFVDWLRGDKGWRYSTIGNTYWKRICLLQLNTLQSVWTLFAPDNQKFYDETKRRTTWRKQQQLTEAVSDLRLWLEILDDARTGTMRQVLRNSDFGPNSLVHWAHHHPRQCKYPLTVVTPTSMAELVDSVIELMQREFHHSHDAPLGTRWINHKNRRLTDWKDAENICIHWNENYLEERLNRDW</sequence>
<organism evidence="1 2">
    <name type="scientific">Thalassiosira oceanica</name>
    <name type="common">Marine diatom</name>
    <dbReference type="NCBI Taxonomy" id="159749"/>
    <lineage>
        <taxon>Eukaryota</taxon>
        <taxon>Sar</taxon>
        <taxon>Stramenopiles</taxon>
        <taxon>Ochrophyta</taxon>
        <taxon>Bacillariophyta</taxon>
        <taxon>Coscinodiscophyceae</taxon>
        <taxon>Thalassiosirophycidae</taxon>
        <taxon>Thalassiosirales</taxon>
        <taxon>Thalassiosiraceae</taxon>
        <taxon>Thalassiosira</taxon>
    </lineage>
</organism>
<keyword evidence="2" id="KW-1185">Reference proteome</keyword>
<reference evidence="1 2" key="1">
    <citation type="journal article" date="2012" name="Genome Biol.">
        <title>Genome and low-iron response of an oceanic diatom adapted to chronic iron limitation.</title>
        <authorList>
            <person name="Lommer M."/>
            <person name="Specht M."/>
            <person name="Roy A.S."/>
            <person name="Kraemer L."/>
            <person name="Andreson R."/>
            <person name="Gutowska M.A."/>
            <person name="Wolf J."/>
            <person name="Bergner S.V."/>
            <person name="Schilhabel M.B."/>
            <person name="Klostermeier U.C."/>
            <person name="Beiko R.G."/>
            <person name="Rosenstiel P."/>
            <person name="Hippler M."/>
            <person name="Laroche J."/>
        </authorList>
    </citation>
    <scope>NUCLEOTIDE SEQUENCE [LARGE SCALE GENOMIC DNA]</scope>
    <source>
        <strain evidence="1 2">CCMP1005</strain>
    </source>
</reference>
<comment type="caution">
    <text evidence="1">The sequence shown here is derived from an EMBL/GenBank/DDBJ whole genome shotgun (WGS) entry which is preliminary data.</text>
</comment>
<evidence type="ECO:0000313" key="1">
    <source>
        <dbReference type="EMBL" id="EJK64301.1"/>
    </source>
</evidence>
<protein>
    <submittedName>
        <fullName evidence="1">Uncharacterized protein</fullName>
    </submittedName>
</protein>
<dbReference type="Proteomes" id="UP000266841">
    <property type="component" value="Unassembled WGS sequence"/>
</dbReference>
<evidence type="ECO:0000313" key="2">
    <source>
        <dbReference type="Proteomes" id="UP000266841"/>
    </source>
</evidence>
<accession>K0STG6</accession>
<proteinExistence type="predicted"/>
<dbReference type="EMBL" id="AGNL01017415">
    <property type="protein sequence ID" value="EJK64301.1"/>
    <property type="molecule type" value="Genomic_DNA"/>
</dbReference>